<dbReference type="Pfam" id="PF03141">
    <property type="entry name" value="Methyltransf_29"/>
    <property type="match status" value="1"/>
</dbReference>
<evidence type="ECO:0000256" key="1">
    <source>
        <dbReference type="ARBA" id="ARBA00004606"/>
    </source>
</evidence>
<protein>
    <recommendedName>
        <fullName evidence="7">Methyltransferase</fullName>
        <ecNumber evidence="7">2.1.1.-</ecNumber>
    </recommendedName>
</protein>
<keyword evidence="5 7" id="KW-0325">Glycoprotein</keyword>
<keyword evidence="7 8" id="KW-0808">Transferase</keyword>
<name>A0A2U1NC62_ARTAN</name>
<dbReference type="OrthoDB" id="1909352at2759"/>
<dbReference type="EC" id="2.1.1.-" evidence="7"/>
<dbReference type="InterPro" id="IPR004159">
    <property type="entry name" value="Put_SAM_MeTrfase"/>
</dbReference>
<dbReference type="AlphaFoldDB" id="A0A2U1NC62"/>
<dbReference type="EMBL" id="PKPP01003135">
    <property type="protein sequence ID" value="PWA71105.1"/>
    <property type="molecule type" value="Genomic_DNA"/>
</dbReference>
<dbReference type="GO" id="GO:0005802">
    <property type="term" value="C:trans-Golgi network"/>
    <property type="evidence" value="ECO:0007669"/>
    <property type="project" value="TreeGrafter"/>
</dbReference>
<comment type="caution">
    <text evidence="8">The sequence shown here is derived from an EMBL/GenBank/DDBJ whole genome shotgun (WGS) entry which is preliminary data.</text>
</comment>
<evidence type="ECO:0000313" key="9">
    <source>
        <dbReference type="Proteomes" id="UP000245207"/>
    </source>
</evidence>
<accession>A0A2U1NC62</accession>
<dbReference type="InterPro" id="IPR029063">
    <property type="entry name" value="SAM-dependent_MTases_sf"/>
</dbReference>
<evidence type="ECO:0000256" key="4">
    <source>
        <dbReference type="ARBA" id="ARBA00022968"/>
    </source>
</evidence>
<evidence type="ECO:0000313" key="8">
    <source>
        <dbReference type="EMBL" id="PWA71105.1"/>
    </source>
</evidence>
<dbReference type="Gene3D" id="3.40.50.150">
    <property type="entry name" value="Vaccinia Virus protein VP39"/>
    <property type="match status" value="1"/>
</dbReference>
<dbReference type="PANTHER" id="PTHR10108:SF1102">
    <property type="entry name" value="METHYLTRANSFERASE PMT28-RELATED"/>
    <property type="match status" value="1"/>
</dbReference>
<evidence type="ECO:0000256" key="5">
    <source>
        <dbReference type="ARBA" id="ARBA00023180"/>
    </source>
</evidence>
<dbReference type="GO" id="GO:0032259">
    <property type="term" value="P:methylation"/>
    <property type="evidence" value="ECO:0007669"/>
    <property type="project" value="UniProtKB-KW"/>
</dbReference>
<reference evidence="8 9" key="1">
    <citation type="journal article" date="2018" name="Mol. Plant">
        <title>The genome of Artemisia annua provides insight into the evolution of Asteraceae family and artemisinin biosynthesis.</title>
        <authorList>
            <person name="Shen Q."/>
            <person name="Zhang L."/>
            <person name="Liao Z."/>
            <person name="Wang S."/>
            <person name="Yan T."/>
            <person name="Shi P."/>
            <person name="Liu M."/>
            <person name="Fu X."/>
            <person name="Pan Q."/>
            <person name="Wang Y."/>
            <person name="Lv Z."/>
            <person name="Lu X."/>
            <person name="Zhang F."/>
            <person name="Jiang W."/>
            <person name="Ma Y."/>
            <person name="Chen M."/>
            <person name="Hao X."/>
            <person name="Li L."/>
            <person name="Tang Y."/>
            <person name="Lv G."/>
            <person name="Zhou Y."/>
            <person name="Sun X."/>
            <person name="Brodelius P.E."/>
            <person name="Rose J.K.C."/>
            <person name="Tang K."/>
        </authorList>
    </citation>
    <scope>NUCLEOTIDE SEQUENCE [LARGE SCALE GENOMIC DNA]</scope>
    <source>
        <strain evidence="9">cv. Huhao1</strain>
        <tissue evidence="8">Leaf</tissue>
    </source>
</reference>
<evidence type="ECO:0000256" key="7">
    <source>
        <dbReference type="RuleBase" id="RU366043"/>
    </source>
</evidence>
<keyword evidence="4 7" id="KW-0735">Signal-anchor</keyword>
<dbReference type="STRING" id="35608.A0A2U1NC62"/>
<keyword evidence="9" id="KW-1185">Reference proteome</keyword>
<keyword evidence="3 7" id="KW-0489">Methyltransferase</keyword>
<dbReference type="GO" id="GO:0005768">
    <property type="term" value="C:endosome"/>
    <property type="evidence" value="ECO:0007669"/>
    <property type="project" value="TreeGrafter"/>
</dbReference>
<dbReference type="PANTHER" id="PTHR10108">
    <property type="entry name" value="SAM-DEPENDENT METHYLTRANSFERASE"/>
    <property type="match status" value="1"/>
</dbReference>
<dbReference type="GO" id="GO:0016020">
    <property type="term" value="C:membrane"/>
    <property type="evidence" value="ECO:0007669"/>
    <property type="project" value="UniProtKB-SubCell"/>
</dbReference>
<comment type="similarity">
    <text evidence="2 7">Belongs to the methyltransferase superfamily.</text>
</comment>
<evidence type="ECO:0000256" key="6">
    <source>
        <dbReference type="ARBA" id="ARBA00037847"/>
    </source>
</evidence>
<keyword evidence="4 7" id="KW-0812">Transmembrane</keyword>
<evidence type="ECO:0000256" key="3">
    <source>
        <dbReference type="ARBA" id="ARBA00022603"/>
    </source>
</evidence>
<dbReference type="Proteomes" id="UP000245207">
    <property type="component" value="Unassembled WGS sequence"/>
</dbReference>
<dbReference type="GO" id="GO:0008168">
    <property type="term" value="F:methyltransferase activity"/>
    <property type="evidence" value="ECO:0007669"/>
    <property type="project" value="UniProtKB-UniRule"/>
</dbReference>
<sequence length="148" mass="16491">MSLTHYYKRSPSIKAADHHGTTLLPSIITPLLMTVPDIEWGKNIRTILDIGCTDSSFAAYLCDKNVFTLTLGLKDDLVDLAQVTLERGFPAIVSPFATRRLPFPSGTFDTIHCGECQIHWHSNGDGLIFGNSVYWIHFDDEFSEKASS</sequence>
<evidence type="ECO:0000256" key="2">
    <source>
        <dbReference type="ARBA" id="ARBA00008361"/>
    </source>
</evidence>
<comment type="subcellular location">
    <subcellularLocation>
        <location evidence="6">Endomembrane system</location>
        <topology evidence="6">Single-pass membrane protein</topology>
    </subcellularLocation>
    <subcellularLocation>
        <location evidence="1 7">Membrane</location>
        <topology evidence="1 7">Single-pass type II membrane protein</topology>
    </subcellularLocation>
</comment>
<dbReference type="SUPFAM" id="SSF53335">
    <property type="entry name" value="S-adenosyl-L-methionine-dependent methyltransferases"/>
    <property type="match status" value="1"/>
</dbReference>
<proteinExistence type="inferred from homology"/>
<organism evidence="8 9">
    <name type="scientific">Artemisia annua</name>
    <name type="common">Sweet wormwood</name>
    <dbReference type="NCBI Taxonomy" id="35608"/>
    <lineage>
        <taxon>Eukaryota</taxon>
        <taxon>Viridiplantae</taxon>
        <taxon>Streptophyta</taxon>
        <taxon>Embryophyta</taxon>
        <taxon>Tracheophyta</taxon>
        <taxon>Spermatophyta</taxon>
        <taxon>Magnoliopsida</taxon>
        <taxon>eudicotyledons</taxon>
        <taxon>Gunneridae</taxon>
        <taxon>Pentapetalae</taxon>
        <taxon>asterids</taxon>
        <taxon>campanulids</taxon>
        <taxon>Asterales</taxon>
        <taxon>Asteraceae</taxon>
        <taxon>Asteroideae</taxon>
        <taxon>Anthemideae</taxon>
        <taxon>Artemisiinae</taxon>
        <taxon>Artemisia</taxon>
    </lineage>
</organism>
<gene>
    <name evidence="8" type="ORF">CTI12_AA265090</name>
</gene>